<proteinExistence type="predicted"/>
<dbReference type="InterPro" id="IPR014710">
    <property type="entry name" value="RmlC-like_jellyroll"/>
</dbReference>
<feature type="domain" description="Cyclic nucleotide-binding" evidence="2">
    <location>
        <begin position="251"/>
        <end position="342"/>
    </location>
</feature>
<gene>
    <name evidence="3" type="ORF">MAR_004655</name>
</gene>
<evidence type="ECO:0000313" key="3">
    <source>
        <dbReference type="EMBL" id="WAR14550.1"/>
    </source>
</evidence>
<dbReference type="PROSITE" id="PS50042">
    <property type="entry name" value="CNMP_BINDING_3"/>
    <property type="match status" value="2"/>
</dbReference>
<evidence type="ECO:0000313" key="4">
    <source>
        <dbReference type="Proteomes" id="UP001164746"/>
    </source>
</evidence>
<dbReference type="CDD" id="cd00038">
    <property type="entry name" value="CAP_ED"/>
    <property type="match status" value="1"/>
</dbReference>
<dbReference type="PANTHER" id="PTHR23011">
    <property type="entry name" value="CYCLIC NUCLEOTIDE-BINDING DOMAIN CONTAINING PROTEIN"/>
    <property type="match status" value="1"/>
</dbReference>
<evidence type="ECO:0000256" key="1">
    <source>
        <dbReference type="SAM" id="MobiDB-lite"/>
    </source>
</evidence>
<feature type="compositionally biased region" description="Basic and acidic residues" evidence="1">
    <location>
        <begin position="663"/>
        <end position="689"/>
    </location>
</feature>
<feature type="region of interest" description="Disordered" evidence="1">
    <location>
        <begin position="663"/>
        <end position="695"/>
    </location>
</feature>
<dbReference type="PANTHER" id="PTHR23011:SF41">
    <property type="entry name" value="CYCLIC NUCLEOTIDE-BINDING DOMAIN-CONTAINING PROTEIN"/>
    <property type="match status" value="1"/>
</dbReference>
<dbReference type="EMBL" id="CP111020">
    <property type="protein sequence ID" value="WAR14550.1"/>
    <property type="molecule type" value="Genomic_DNA"/>
</dbReference>
<dbReference type="Gene3D" id="2.60.120.10">
    <property type="entry name" value="Jelly Rolls"/>
    <property type="match status" value="2"/>
</dbReference>
<feature type="domain" description="Cyclic nucleotide-binding" evidence="2">
    <location>
        <begin position="370"/>
        <end position="425"/>
    </location>
</feature>
<dbReference type="Proteomes" id="UP001164746">
    <property type="component" value="Chromosome 9"/>
</dbReference>
<evidence type="ECO:0000259" key="2">
    <source>
        <dbReference type="PROSITE" id="PS50042"/>
    </source>
</evidence>
<keyword evidence="4" id="KW-1185">Reference proteome</keyword>
<reference evidence="3" key="1">
    <citation type="submission" date="2022-11" db="EMBL/GenBank/DDBJ databases">
        <title>Centuries of genome instability and evolution in soft-shell clam transmissible cancer (bioRxiv).</title>
        <authorList>
            <person name="Hart S.F.M."/>
            <person name="Yonemitsu M.A."/>
            <person name="Giersch R.M."/>
            <person name="Beal B.F."/>
            <person name="Arriagada G."/>
            <person name="Davis B.W."/>
            <person name="Ostrander E.A."/>
            <person name="Goff S.P."/>
            <person name="Metzger M.J."/>
        </authorList>
    </citation>
    <scope>NUCLEOTIDE SEQUENCE</scope>
    <source>
        <strain evidence="3">MELC-2E11</strain>
        <tissue evidence="3">Siphon/mantle</tissue>
    </source>
</reference>
<organism evidence="3 4">
    <name type="scientific">Mya arenaria</name>
    <name type="common">Soft-shell clam</name>
    <dbReference type="NCBI Taxonomy" id="6604"/>
    <lineage>
        <taxon>Eukaryota</taxon>
        <taxon>Metazoa</taxon>
        <taxon>Spiralia</taxon>
        <taxon>Lophotrochozoa</taxon>
        <taxon>Mollusca</taxon>
        <taxon>Bivalvia</taxon>
        <taxon>Autobranchia</taxon>
        <taxon>Heteroconchia</taxon>
        <taxon>Euheterodonta</taxon>
        <taxon>Imparidentia</taxon>
        <taxon>Neoheterodontei</taxon>
        <taxon>Myida</taxon>
        <taxon>Myoidea</taxon>
        <taxon>Myidae</taxon>
        <taxon>Mya</taxon>
    </lineage>
</organism>
<dbReference type="InterPro" id="IPR018490">
    <property type="entry name" value="cNMP-bd_dom_sf"/>
</dbReference>
<sequence length="695" mass="80527">MTDILRPFTPKRIPKNYYKRGSTMTPRQLQEDRDKYSFRIRPTSAPATSNIQRSRRFTPITVTSEYDFIRRRKVSPKSAKERSTFTDVNDNVNYAYRTDGRTGTTETSDDQDMFAVVRAVKEARTFEEDTEFFRDIQKDMQQPEVGVKEEKKDAAPVFNKRLFASQGSVIITQEARRLMARNSEANVRCDLNTQLTKSQITCLRCVVDGLKLIHKGQDFVKDVLSKVVSYEMYKAFENVPTKSWENELGCHYILNGAVEVTYDLKAVESRNVFQANIIYSHGTGEYLGLVSPEGPTEDLTPPATIYTKELTQFIRIDRARFHALMRKATEMIDKRKRDYVNEYSFLKDVSQEVKEKILHKMAIQEYPANRVLLAQNEMTDYIYVMMKDDFFGEECVLDHAPATCTVVTVTAATCLKLHRSALKMVHRDRLTRYIDCQRHEVPNDRELQNRGYKDSVWNRYKHNQVKASLREGGKLRYLSRPHSATIHERPPTDGEMYTENMRRFVMKGSKYEPLREEVDSGNQGTEETGSKLMSVDKAKEMEKHVEKRIKETPLRGVITTCVAMESRESLMKVLDEQSDVSAQLRQAWRADNQQETQNFMKNGVLVTMTSEDIVRKAKALAKGHADKWGARGGGEEEWDTILHAENKQAKMLITANRMRMKDLKRRLAELQKKRERDRKRNAPRQHGEFSESDSD</sequence>
<dbReference type="InterPro" id="IPR000595">
    <property type="entry name" value="cNMP-bd_dom"/>
</dbReference>
<dbReference type="SUPFAM" id="SSF51206">
    <property type="entry name" value="cAMP-binding domain-like"/>
    <property type="match status" value="2"/>
</dbReference>
<name>A0ABY7EXF7_MYAAR</name>
<accession>A0ABY7EXF7</accession>
<protein>
    <recommendedName>
        <fullName evidence="2">Cyclic nucleotide-binding domain-containing protein</fullName>
    </recommendedName>
</protein>